<dbReference type="EMBL" id="QUNF01000002">
    <property type="protein sequence ID" value="REG92737.1"/>
    <property type="molecule type" value="Genomic_DNA"/>
</dbReference>
<evidence type="ECO:0000313" key="2">
    <source>
        <dbReference type="Proteomes" id="UP000256405"/>
    </source>
</evidence>
<sequence>MLFFFSPILKRIFGLKFLYVMKNSHLVILAFGIVISTACQNQKSETVTEEIQTEVTSTASIPGNYGADLDVLGVVSPAEMILVVEKEGDFEGKISGEIKEVCTKKGCWLTMDLPNGESMRVTFKDYGFFVPTTSQGYPVILEGVAVLTETDVETLRHYAEDGGMSKEDLEKITEPKREITFEAVGVVIKSKA</sequence>
<dbReference type="AlphaFoldDB" id="A0A3E0E377"/>
<gene>
    <name evidence="1" type="ORF">C8N25_102140</name>
</gene>
<comment type="caution">
    <text evidence="1">The sequence shown here is derived from an EMBL/GenBank/DDBJ whole genome shotgun (WGS) entry which is preliminary data.</text>
</comment>
<evidence type="ECO:0000313" key="1">
    <source>
        <dbReference type="EMBL" id="REG92737.1"/>
    </source>
</evidence>
<protein>
    <submittedName>
        <fullName evidence="1">Uncharacterized protein DUF4920</fullName>
    </submittedName>
</protein>
<accession>A0A3E0E377</accession>
<reference evidence="1 2" key="1">
    <citation type="submission" date="2018-08" db="EMBL/GenBank/DDBJ databases">
        <title>Genomic Encyclopedia of Archaeal and Bacterial Type Strains, Phase II (KMG-II): from individual species to whole genera.</title>
        <authorList>
            <person name="Goeker M."/>
        </authorList>
    </citation>
    <scope>NUCLEOTIDE SEQUENCE [LARGE SCALE GENOMIC DNA]</scope>
    <source>
        <strain evidence="1 2">DSM 15986</strain>
    </source>
</reference>
<proteinExistence type="predicted"/>
<organism evidence="1 2">
    <name type="scientific">Algoriphagus antarcticus</name>
    <dbReference type="NCBI Taxonomy" id="238540"/>
    <lineage>
        <taxon>Bacteria</taxon>
        <taxon>Pseudomonadati</taxon>
        <taxon>Bacteroidota</taxon>
        <taxon>Cytophagia</taxon>
        <taxon>Cytophagales</taxon>
        <taxon>Cyclobacteriaceae</taxon>
        <taxon>Algoriphagus</taxon>
    </lineage>
</organism>
<name>A0A3E0E377_9BACT</name>
<keyword evidence="2" id="KW-1185">Reference proteome</keyword>
<dbReference type="InterPro" id="IPR032577">
    <property type="entry name" value="DUF4920"/>
</dbReference>
<dbReference type="Pfam" id="PF16267">
    <property type="entry name" value="DUF4920"/>
    <property type="match status" value="1"/>
</dbReference>
<dbReference type="Proteomes" id="UP000256405">
    <property type="component" value="Unassembled WGS sequence"/>
</dbReference>